<dbReference type="EMBL" id="BAAAGA010000001">
    <property type="protein sequence ID" value="GAA0611765.1"/>
    <property type="molecule type" value="Genomic_DNA"/>
</dbReference>
<sequence length="232" mass="25173">MTAFSPGNRLIDALESDDREALLAQTVVTEFDAGHVFHEPGDSIDHVHFIEQGIVSAVAVLQDGRTVETVMVGCEGVAGALAASVPQSAHTRNVAQVAGVARRIEASRLRVLVGDRPGLRAVLASYLASLQAELEQSSACNALHRADQRFAKWLLRCHDRVKGASFNLTQEYLATMLGSQRTTVNEAAQALQKSGAISYSRGRITVLDRAALERVACECYRAADTFRWSPKR</sequence>
<dbReference type="SMART" id="SM00100">
    <property type="entry name" value="cNMP"/>
    <property type="match status" value="1"/>
</dbReference>
<dbReference type="Pfam" id="PF00027">
    <property type="entry name" value="cNMP_binding"/>
    <property type="match status" value="1"/>
</dbReference>
<gene>
    <name evidence="6" type="ORF">GCM10009422_03320</name>
</gene>
<dbReference type="Proteomes" id="UP001501352">
    <property type="component" value="Unassembled WGS sequence"/>
</dbReference>
<evidence type="ECO:0000256" key="1">
    <source>
        <dbReference type="ARBA" id="ARBA00023015"/>
    </source>
</evidence>
<evidence type="ECO:0000313" key="7">
    <source>
        <dbReference type="Proteomes" id="UP001501352"/>
    </source>
</evidence>
<name>A0ABN1GHR7_9CAUL</name>
<evidence type="ECO:0000313" key="6">
    <source>
        <dbReference type="EMBL" id="GAA0611765.1"/>
    </source>
</evidence>
<organism evidence="6 7">
    <name type="scientific">Brevundimonas kwangchunensis</name>
    <dbReference type="NCBI Taxonomy" id="322163"/>
    <lineage>
        <taxon>Bacteria</taxon>
        <taxon>Pseudomonadati</taxon>
        <taxon>Pseudomonadota</taxon>
        <taxon>Alphaproteobacteria</taxon>
        <taxon>Caulobacterales</taxon>
        <taxon>Caulobacteraceae</taxon>
        <taxon>Brevundimonas</taxon>
    </lineage>
</organism>
<dbReference type="PANTHER" id="PTHR24567">
    <property type="entry name" value="CRP FAMILY TRANSCRIPTIONAL REGULATORY PROTEIN"/>
    <property type="match status" value="1"/>
</dbReference>
<dbReference type="InterPro" id="IPR036390">
    <property type="entry name" value="WH_DNA-bd_sf"/>
</dbReference>
<evidence type="ECO:0000256" key="2">
    <source>
        <dbReference type="ARBA" id="ARBA00023125"/>
    </source>
</evidence>
<accession>A0ABN1GHR7</accession>
<evidence type="ECO:0000259" key="5">
    <source>
        <dbReference type="PROSITE" id="PS51063"/>
    </source>
</evidence>
<keyword evidence="3" id="KW-0804">Transcription</keyword>
<dbReference type="PROSITE" id="PS50042">
    <property type="entry name" value="CNMP_BINDING_3"/>
    <property type="match status" value="1"/>
</dbReference>
<dbReference type="InterPro" id="IPR050397">
    <property type="entry name" value="Env_Response_Regulators"/>
</dbReference>
<dbReference type="InterPro" id="IPR012318">
    <property type="entry name" value="HTH_CRP"/>
</dbReference>
<proteinExistence type="predicted"/>
<keyword evidence="2" id="KW-0238">DNA-binding</keyword>
<dbReference type="InterPro" id="IPR018490">
    <property type="entry name" value="cNMP-bd_dom_sf"/>
</dbReference>
<dbReference type="SMART" id="SM00419">
    <property type="entry name" value="HTH_CRP"/>
    <property type="match status" value="1"/>
</dbReference>
<dbReference type="SUPFAM" id="SSF51206">
    <property type="entry name" value="cAMP-binding domain-like"/>
    <property type="match status" value="1"/>
</dbReference>
<evidence type="ECO:0000256" key="3">
    <source>
        <dbReference type="ARBA" id="ARBA00023163"/>
    </source>
</evidence>
<dbReference type="PANTHER" id="PTHR24567:SF74">
    <property type="entry name" value="HTH-TYPE TRANSCRIPTIONAL REGULATOR ARCR"/>
    <property type="match status" value="1"/>
</dbReference>
<dbReference type="CDD" id="cd00038">
    <property type="entry name" value="CAP_ED"/>
    <property type="match status" value="1"/>
</dbReference>
<comment type="caution">
    <text evidence="6">The sequence shown here is derived from an EMBL/GenBank/DDBJ whole genome shotgun (WGS) entry which is preliminary data.</text>
</comment>
<reference evidence="6 7" key="1">
    <citation type="journal article" date="2019" name="Int. J. Syst. Evol. Microbiol.">
        <title>The Global Catalogue of Microorganisms (GCM) 10K type strain sequencing project: providing services to taxonomists for standard genome sequencing and annotation.</title>
        <authorList>
            <consortium name="The Broad Institute Genomics Platform"/>
            <consortium name="The Broad Institute Genome Sequencing Center for Infectious Disease"/>
            <person name="Wu L."/>
            <person name="Ma J."/>
        </authorList>
    </citation>
    <scope>NUCLEOTIDE SEQUENCE [LARGE SCALE GENOMIC DNA]</scope>
    <source>
        <strain evidence="6 7">JCM 12928</strain>
    </source>
</reference>
<feature type="domain" description="HTH crp-type" evidence="5">
    <location>
        <begin position="144"/>
        <end position="210"/>
    </location>
</feature>
<feature type="domain" description="Cyclic nucleotide-binding" evidence="4">
    <location>
        <begin position="10"/>
        <end position="123"/>
    </location>
</feature>
<evidence type="ECO:0000259" key="4">
    <source>
        <dbReference type="PROSITE" id="PS50042"/>
    </source>
</evidence>
<dbReference type="InterPro" id="IPR000595">
    <property type="entry name" value="cNMP-bd_dom"/>
</dbReference>
<dbReference type="InterPro" id="IPR014710">
    <property type="entry name" value="RmlC-like_jellyroll"/>
</dbReference>
<dbReference type="Gene3D" id="2.60.120.10">
    <property type="entry name" value="Jelly Rolls"/>
    <property type="match status" value="1"/>
</dbReference>
<protein>
    <submittedName>
        <fullName evidence="6">Crp/Fnr family transcriptional regulator</fullName>
    </submittedName>
</protein>
<keyword evidence="1" id="KW-0805">Transcription regulation</keyword>
<dbReference type="SUPFAM" id="SSF46785">
    <property type="entry name" value="Winged helix' DNA-binding domain"/>
    <property type="match status" value="1"/>
</dbReference>
<keyword evidence="7" id="KW-1185">Reference proteome</keyword>
<dbReference type="RefSeq" id="WP_343789379.1">
    <property type="nucleotide sequence ID" value="NZ_BAAAGA010000001.1"/>
</dbReference>
<dbReference type="PROSITE" id="PS51063">
    <property type="entry name" value="HTH_CRP_2"/>
    <property type="match status" value="1"/>
</dbReference>
<dbReference type="Pfam" id="PF13545">
    <property type="entry name" value="HTH_Crp_2"/>
    <property type="match status" value="1"/>
</dbReference>